<dbReference type="RefSeq" id="WP_156856155.1">
    <property type="nucleotide sequence ID" value="NZ_BMOS01000002.1"/>
</dbReference>
<comment type="caution">
    <text evidence="2">The sequence shown here is derived from an EMBL/GenBank/DDBJ whole genome shotgun (WGS) entry which is preliminary data.</text>
</comment>
<feature type="transmembrane region" description="Helical" evidence="1">
    <location>
        <begin position="134"/>
        <end position="153"/>
    </location>
</feature>
<keyword evidence="1" id="KW-0472">Membrane</keyword>
<feature type="transmembrane region" description="Helical" evidence="1">
    <location>
        <begin position="40"/>
        <end position="61"/>
    </location>
</feature>
<feature type="transmembrane region" description="Helical" evidence="1">
    <location>
        <begin position="12"/>
        <end position="33"/>
    </location>
</feature>
<protein>
    <recommendedName>
        <fullName evidence="4">Integral membrane protein</fullName>
    </recommendedName>
</protein>
<evidence type="ECO:0000313" key="2">
    <source>
        <dbReference type="EMBL" id="GGN51161.1"/>
    </source>
</evidence>
<gene>
    <name evidence="2" type="ORF">GCM10007971_05450</name>
</gene>
<dbReference type="EMBL" id="BMOS01000002">
    <property type="protein sequence ID" value="GGN51161.1"/>
    <property type="molecule type" value="Genomic_DNA"/>
</dbReference>
<sequence length="212" mass="25106">MTFLIQHQWEIFIAAEILSFISLILFGVIRYFFNKRNLSLIFLLSFLGLFIVEGVLALLIYRETGEISMFQIVILIFILYACTFGINDFRKLDRWMRLKIGNLRGIDLLTERDKEIIRRQKDPKYIAKINRYSSIFHLLIFAAVQIVFWSYGIKDLNQAMNYLTDLSWIGDDNYLASPYANEMMYNISMVWGIVFIIDFIYSWSYTIFPSKS</sequence>
<feature type="transmembrane region" description="Helical" evidence="1">
    <location>
        <begin position="183"/>
        <end position="203"/>
    </location>
</feature>
<evidence type="ECO:0000313" key="3">
    <source>
        <dbReference type="Proteomes" id="UP000624041"/>
    </source>
</evidence>
<accession>A0A917XTN7</accession>
<organism evidence="2 3">
    <name type="scientific">Oceanobacillus indicireducens</name>
    <dbReference type="NCBI Taxonomy" id="1004261"/>
    <lineage>
        <taxon>Bacteria</taxon>
        <taxon>Bacillati</taxon>
        <taxon>Bacillota</taxon>
        <taxon>Bacilli</taxon>
        <taxon>Bacillales</taxon>
        <taxon>Bacillaceae</taxon>
        <taxon>Oceanobacillus</taxon>
    </lineage>
</organism>
<dbReference type="AlphaFoldDB" id="A0A917XTN7"/>
<keyword evidence="3" id="KW-1185">Reference proteome</keyword>
<name>A0A917XTN7_9BACI</name>
<evidence type="ECO:0008006" key="4">
    <source>
        <dbReference type="Google" id="ProtNLM"/>
    </source>
</evidence>
<keyword evidence="1" id="KW-1133">Transmembrane helix</keyword>
<dbReference type="Proteomes" id="UP000624041">
    <property type="component" value="Unassembled WGS sequence"/>
</dbReference>
<reference evidence="2" key="2">
    <citation type="submission" date="2020-09" db="EMBL/GenBank/DDBJ databases">
        <authorList>
            <person name="Sun Q."/>
            <person name="Ohkuma M."/>
        </authorList>
    </citation>
    <scope>NUCLEOTIDE SEQUENCE</scope>
    <source>
        <strain evidence="2">JCM 17251</strain>
    </source>
</reference>
<evidence type="ECO:0000256" key="1">
    <source>
        <dbReference type="SAM" id="Phobius"/>
    </source>
</evidence>
<reference evidence="2" key="1">
    <citation type="journal article" date="2014" name="Int. J. Syst. Evol. Microbiol.">
        <title>Complete genome sequence of Corynebacterium casei LMG S-19264T (=DSM 44701T), isolated from a smear-ripened cheese.</title>
        <authorList>
            <consortium name="US DOE Joint Genome Institute (JGI-PGF)"/>
            <person name="Walter F."/>
            <person name="Albersmeier A."/>
            <person name="Kalinowski J."/>
            <person name="Ruckert C."/>
        </authorList>
    </citation>
    <scope>NUCLEOTIDE SEQUENCE</scope>
    <source>
        <strain evidence="2">JCM 17251</strain>
    </source>
</reference>
<keyword evidence="1" id="KW-0812">Transmembrane</keyword>
<proteinExistence type="predicted"/>
<feature type="transmembrane region" description="Helical" evidence="1">
    <location>
        <begin position="67"/>
        <end position="89"/>
    </location>
</feature>